<dbReference type="KEGG" id="ngr:NAEGRDRAFT_46878"/>
<dbReference type="Proteomes" id="UP000006671">
    <property type="component" value="Unassembled WGS sequence"/>
</dbReference>
<organism evidence="3">
    <name type="scientific">Naegleria gruberi</name>
    <name type="common">Amoeba</name>
    <dbReference type="NCBI Taxonomy" id="5762"/>
    <lineage>
        <taxon>Eukaryota</taxon>
        <taxon>Discoba</taxon>
        <taxon>Heterolobosea</taxon>
        <taxon>Tetramitia</taxon>
        <taxon>Eutetramitia</taxon>
        <taxon>Vahlkampfiidae</taxon>
        <taxon>Naegleria</taxon>
    </lineage>
</organism>
<sequence length="502" mass="53911">MIVSNSLKTSICLAIILVHYIRIVKGANPDCALIVPPNPLTPQGLATPYILRAVNPANGPCVMTAADQQSFVEGVIFVPETRSFMIYNPLVITQNTQPAIKPTVPVFPKTAIVGLWFGTNAGSLTLIDSSNSLAQGNCVNGIDGANDIFGQFASCNGKQFFEAVQTSISQIIKEKATNDPGSFFNPPVPALGTALDGKSCMTVRDFGIVDMDQSDNVVTSYIISTNKTLAGRTCQNTAANLKALGGTAQTQTLVNGSDNRLLAVAMARALNCTPYMAPDLANNGQLTQSLALDEIHAKLKQKAPIALLPKGNPMVRSNDQANLEKLNLYRAAVFQPQVSSVAFASTRLYCKHYAVVAPARIFLDKSITLKYASPDTGVANNLFTFLAQRFVNSWEGLKCGCILDMPCPISIVVDKNGVTTDASLSTMMARSVNVDSLMDQMVLEFDGYMDENNTLDVRALVSNDHHVAIQKVESIKFATPMTESDFGNKFDGGNEPSSASKY</sequence>
<dbReference type="OMA" id="AQGNCVN"/>
<protein>
    <submittedName>
        <fullName evidence="2">Predicted protein</fullName>
    </submittedName>
</protein>
<evidence type="ECO:0000313" key="3">
    <source>
        <dbReference type="Proteomes" id="UP000006671"/>
    </source>
</evidence>
<name>D2V5P6_NAEGR</name>
<evidence type="ECO:0000256" key="1">
    <source>
        <dbReference type="SAM" id="SignalP"/>
    </source>
</evidence>
<gene>
    <name evidence="2" type="ORF">NAEGRDRAFT_46878</name>
</gene>
<dbReference type="EMBL" id="GG738853">
    <property type="protein sequence ID" value="EFC47834.1"/>
    <property type="molecule type" value="Genomic_DNA"/>
</dbReference>
<feature type="signal peptide" evidence="1">
    <location>
        <begin position="1"/>
        <end position="26"/>
    </location>
</feature>
<keyword evidence="3" id="KW-1185">Reference proteome</keyword>
<dbReference type="OrthoDB" id="2399191at2759"/>
<dbReference type="RefSeq" id="XP_002680578.1">
    <property type="nucleotide sequence ID" value="XM_002680532.1"/>
</dbReference>
<proteinExistence type="predicted"/>
<dbReference type="GeneID" id="8849242"/>
<dbReference type="AlphaFoldDB" id="D2V5P6"/>
<reference evidence="2 3" key="1">
    <citation type="journal article" date="2010" name="Cell">
        <title>The genome of Naegleria gruberi illuminates early eukaryotic versatility.</title>
        <authorList>
            <person name="Fritz-Laylin L.K."/>
            <person name="Prochnik S.E."/>
            <person name="Ginger M.L."/>
            <person name="Dacks J.B."/>
            <person name="Carpenter M.L."/>
            <person name="Field M.C."/>
            <person name="Kuo A."/>
            <person name="Paredez A."/>
            <person name="Chapman J."/>
            <person name="Pham J."/>
            <person name="Shu S."/>
            <person name="Neupane R."/>
            <person name="Cipriano M."/>
            <person name="Mancuso J."/>
            <person name="Tu H."/>
            <person name="Salamov A."/>
            <person name="Lindquist E."/>
            <person name="Shapiro H."/>
            <person name="Lucas S."/>
            <person name="Grigoriev I.V."/>
            <person name="Cande W.Z."/>
            <person name="Fulton C."/>
            <person name="Rokhsar D.S."/>
            <person name="Dawson S.C."/>
        </authorList>
    </citation>
    <scope>NUCLEOTIDE SEQUENCE [LARGE SCALE GENOMIC DNA]</scope>
    <source>
        <strain evidence="2 3">NEG-M</strain>
    </source>
</reference>
<dbReference type="InParanoid" id="D2V5P6"/>
<dbReference type="VEuPathDB" id="AmoebaDB:NAEGRDRAFT_46878"/>
<keyword evidence="1" id="KW-0732">Signal</keyword>
<feature type="chain" id="PRO_5003038344" evidence="1">
    <location>
        <begin position="27"/>
        <end position="502"/>
    </location>
</feature>
<evidence type="ECO:0000313" key="2">
    <source>
        <dbReference type="EMBL" id="EFC47834.1"/>
    </source>
</evidence>
<accession>D2V5P6</accession>